<dbReference type="Pfam" id="PF00001">
    <property type="entry name" value="7tm_1"/>
    <property type="match status" value="1"/>
</dbReference>
<dbReference type="SUPFAM" id="SSF81321">
    <property type="entry name" value="Family A G protein-coupled receptor-like"/>
    <property type="match status" value="1"/>
</dbReference>
<dbReference type="GO" id="GO:0004930">
    <property type="term" value="F:G protein-coupled receptor activity"/>
    <property type="evidence" value="ECO:0007669"/>
    <property type="project" value="UniProtKB-KW"/>
</dbReference>
<feature type="transmembrane region" description="Helical" evidence="10">
    <location>
        <begin position="7"/>
        <end position="34"/>
    </location>
</feature>
<evidence type="ECO:0000256" key="1">
    <source>
        <dbReference type="ARBA" id="ARBA00004651"/>
    </source>
</evidence>
<dbReference type="EMBL" id="QDEB01009325">
    <property type="protein sequence ID" value="RZC42301.1"/>
    <property type="molecule type" value="Genomic_DNA"/>
</dbReference>
<evidence type="ECO:0000313" key="12">
    <source>
        <dbReference type="EMBL" id="RZC42301.1"/>
    </source>
</evidence>
<evidence type="ECO:0000313" key="13">
    <source>
        <dbReference type="Proteomes" id="UP000292052"/>
    </source>
</evidence>
<evidence type="ECO:0000256" key="10">
    <source>
        <dbReference type="SAM" id="Phobius"/>
    </source>
</evidence>
<dbReference type="InterPro" id="IPR000276">
    <property type="entry name" value="GPCR_Rhodpsn"/>
</dbReference>
<feature type="domain" description="G-protein coupled receptors family 1 profile" evidence="11">
    <location>
        <begin position="24"/>
        <end position="117"/>
    </location>
</feature>
<dbReference type="PRINTS" id="PR00237">
    <property type="entry name" value="GPCRRHODOPSN"/>
</dbReference>
<evidence type="ECO:0000256" key="4">
    <source>
        <dbReference type="ARBA" id="ARBA00022692"/>
    </source>
</evidence>
<feature type="transmembrane region" description="Helical" evidence="10">
    <location>
        <begin position="46"/>
        <end position="68"/>
    </location>
</feature>
<keyword evidence="9" id="KW-0807">Transducer</keyword>
<name>A0A482WAP8_ASBVE</name>
<evidence type="ECO:0000256" key="9">
    <source>
        <dbReference type="ARBA" id="ARBA00023224"/>
    </source>
</evidence>
<proteinExistence type="inferred from homology"/>
<keyword evidence="3" id="KW-1003">Cell membrane</keyword>
<dbReference type="OrthoDB" id="10042731at2759"/>
<evidence type="ECO:0000259" key="11">
    <source>
        <dbReference type="PROSITE" id="PS50262"/>
    </source>
</evidence>
<dbReference type="Proteomes" id="UP000292052">
    <property type="component" value="Unassembled WGS sequence"/>
</dbReference>
<protein>
    <submittedName>
        <fullName evidence="12">7tm 1 domain containing protein</fullName>
    </submittedName>
</protein>
<evidence type="ECO:0000256" key="8">
    <source>
        <dbReference type="ARBA" id="ARBA00023170"/>
    </source>
</evidence>
<evidence type="ECO:0000256" key="2">
    <source>
        <dbReference type="ARBA" id="ARBA00010663"/>
    </source>
</evidence>
<evidence type="ECO:0000256" key="3">
    <source>
        <dbReference type="ARBA" id="ARBA00022475"/>
    </source>
</evidence>
<keyword evidence="5 10" id="KW-1133">Transmembrane helix</keyword>
<dbReference type="AlphaFoldDB" id="A0A482WAP8"/>
<dbReference type="STRING" id="1661398.A0A482WAP8"/>
<keyword evidence="6" id="KW-0297">G-protein coupled receptor</keyword>
<keyword evidence="13" id="KW-1185">Reference proteome</keyword>
<feature type="transmembrane region" description="Helical" evidence="10">
    <location>
        <begin position="80"/>
        <end position="103"/>
    </location>
</feature>
<dbReference type="PROSITE" id="PS50262">
    <property type="entry name" value="G_PROTEIN_RECEP_F1_2"/>
    <property type="match status" value="1"/>
</dbReference>
<dbReference type="InterPro" id="IPR017452">
    <property type="entry name" value="GPCR_Rhodpsn_7TM"/>
</dbReference>
<dbReference type="PANTHER" id="PTHR24248">
    <property type="entry name" value="ADRENERGIC RECEPTOR-RELATED G-PROTEIN COUPLED RECEPTOR"/>
    <property type="match status" value="1"/>
</dbReference>
<accession>A0A482WAP8</accession>
<comment type="subcellular location">
    <subcellularLocation>
        <location evidence="1">Cell membrane</location>
        <topology evidence="1">Multi-pass membrane protein</topology>
    </subcellularLocation>
</comment>
<organism evidence="12 13">
    <name type="scientific">Asbolus verrucosus</name>
    <name type="common">Desert ironclad beetle</name>
    <dbReference type="NCBI Taxonomy" id="1661398"/>
    <lineage>
        <taxon>Eukaryota</taxon>
        <taxon>Metazoa</taxon>
        <taxon>Ecdysozoa</taxon>
        <taxon>Arthropoda</taxon>
        <taxon>Hexapoda</taxon>
        <taxon>Insecta</taxon>
        <taxon>Pterygota</taxon>
        <taxon>Neoptera</taxon>
        <taxon>Endopterygota</taxon>
        <taxon>Coleoptera</taxon>
        <taxon>Polyphaga</taxon>
        <taxon>Cucujiformia</taxon>
        <taxon>Tenebrionidae</taxon>
        <taxon>Pimeliinae</taxon>
        <taxon>Asbolus</taxon>
    </lineage>
</organism>
<comment type="caution">
    <text evidence="12">The sequence shown here is derived from an EMBL/GenBank/DDBJ whole genome shotgun (WGS) entry which is preliminary data.</text>
</comment>
<evidence type="ECO:0000256" key="7">
    <source>
        <dbReference type="ARBA" id="ARBA00023136"/>
    </source>
</evidence>
<keyword evidence="8" id="KW-0675">Receptor</keyword>
<reference evidence="12 13" key="1">
    <citation type="submission" date="2017-03" db="EMBL/GenBank/DDBJ databases">
        <title>Genome of the blue death feigning beetle - Asbolus verrucosus.</title>
        <authorList>
            <person name="Rider S.D."/>
        </authorList>
    </citation>
    <scope>NUCLEOTIDE SEQUENCE [LARGE SCALE GENOMIC DNA]</scope>
    <source>
        <strain evidence="12">Butters</strain>
        <tissue evidence="12">Head and leg muscle</tissue>
    </source>
</reference>
<keyword evidence="7 10" id="KW-0472">Membrane</keyword>
<keyword evidence="4 10" id="KW-0812">Transmembrane</keyword>
<dbReference type="Gene3D" id="1.20.1070.10">
    <property type="entry name" value="Rhodopsin 7-helix transmembrane proteins"/>
    <property type="match status" value="1"/>
</dbReference>
<dbReference type="GO" id="GO:0005886">
    <property type="term" value="C:plasma membrane"/>
    <property type="evidence" value="ECO:0007669"/>
    <property type="project" value="UniProtKB-SubCell"/>
</dbReference>
<sequence length="117" mass="12903">MSEYIGGALWITVYCIIICAAIAGNVLTIFAIIASRQLSSTVSNQFIFSLGVSDLLVGLSIPYHMCFHMLDSFGHSKTTCLVRFVLITFACASSILNFLFIAADRYSAVVHPLRYNR</sequence>
<evidence type="ECO:0000256" key="5">
    <source>
        <dbReference type="ARBA" id="ARBA00022989"/>
    </source>
</evidence>
<comment type="similarity">
    <text evidence="2">Belongs to the G-protein coupled receptor 1 family.</text>
</comment>
<evidence type="ECO:0000256" key="6">
    <source>
        <dbReference type="ARBA" id="ARBA00023040"/>
    </source>
</evidence>
<gene>
    <name evidence="12" type="ORF">BDFB_007136</name>
</gene>